<reference evidence="9 10" key="1">
    <citation type="submission" date="2015-06" db="EMBL/GenBank/DDBJ databases">
        <title>Improved classification and identification of acetic acid bacteria using matrix-assisted laser desorption/ionization time-of-flight mass spectrometry; Gluconobacter nephelii and Gluconobacter uchimurae are later heterotypic synonyms of Gluconobacter japonicus and Gluconobacter oxydans, respectively.</title>
        <authorList>
            <person name="Li L."/>
            <person name="Cleenwerck I."/>
            <person name="De Vuyst L."/>
            <person name="Vandamme P."/>
        </authorList>
    </citation>
    <scope>NUCLEOTIDE SEQUENCE [LARGE SCALE GENOMIC DNA]</scope>
    <source>
        <strain evidence="9 10">LMG 1768</strain>
    </source>
</reference>
<dbReference type="Gene3D" id="1.20.1250.20">
    <property type="entry name" value="MFS general substrate transporter like domains"/>
    <property type="match status" value="2"/>
</dbReference>
<dbReference type="Proteomes" id="UP000075636">
    <property type="component" value="Unassembled WGS sequence"/>
</dbReference>
<evidence type="ECO:0000259" key="8">
    <source>
        <dbReference type="PROSITE" id="PS50850"/>
    </source>
</evidence>
<comment type="caution">
    <text evidence="9">The sequence shown here is derived from an EMBL/GenBank/DDBJ whole genome shotgun (WGS) entry which is preliminary data.</text>
</comment>
<feature type="transmembrane region" description="Helical" evidence="7">
    <location>
        <begin position="185"/>
        <end position="204"/>
    </location>
</feature>
<feature type="transmembrane region" description="Helical" evidence="7">
    <location>
        <begin position="152"/>
        <end position="173"/>
    </location>
</feature>
<evidence type="ECO:0000256" key="4">
    <source>
        <dbReference type="ARBA" id="ARBA00022692"/>
    </source>
</evidence>
<gene>
    <name evidence="9" type="ORF">AD945_09025</name>
</gene>
<evidence type="ECO:0000256" key="6">
    <source>
        <dbReference type="ARBA" id="ARBA00023136"/>
    </source>
</evidence>
<comment type="subcellular location">
    <subcellularLocation>
        <location evidence="1">Cell membrane</location>
        <topology evidence="1">Multi-pass membrane protein</topology>
    </subcellularLocation>
</comment>
<feature type="transmembrane region" description="Helical" evidence="7">
    <location>
        <begin position="400"/>
        <end position="418"/>
    </location>
</feature>
<evidence type="ECO:0000256" key="5">
    <source>
        <dbReference type="ARBA" id="ARBA00022989"/>
    </source>
</evidence>
<dbReference type="GO" id="GO:0005886">
    <property type="term" value="C:plasma membrane"/>
    <property type="evidence" value="ECO:0007669"/>
    <property type="project" value="UniProtKB-SubCell"/>
</dbReference>
<protein>
    <recommendedName>
        <fullName evidence="8">Major facilitator superfamily (MFS) profile domain-containing protein</fullName>
    </recommendedName>
</protein>
<evidence type="ECO:0000256" key="2">
    <source>
        <dbReference type="ARBA" id="ARBA00022448"/>
    </source>
</evidence>
<dbReference type="SUPFAM" id="SSF103473">
    <property type="entry name" value="MFS general substrate transporter"/>
    <property type="match status" value="1"/>
</dbReference>
<feature type="transmembrane region" description="Helical" evidence="7">
    <location>
        <begin position="369"/>
        <end position="394"/>
    </location>
</feature>
<accession>A0A149TID9</accession>
<dbReference type="InterPro" id="IPR036259">
    <property type="entry name" value="MFS_trans_sf"/>
</dbReference>
<feature type="domain" description="Major facilitator superfamily (MFS) profile" evidence="8">
    <location>
        <begin position="12"/>
        <end position="422"/>
    </location>
</feature>
<dbReference type="AlphaFoldDB" id="A0A149TID9"/>
<feature type="transmembrane region" description="Helical" evidence="7">
    <location>
        <begin position="330"/>
        <end position="349"/>
    </location>
</feature>
<dbReference type="STRING" id="318683.A0U94_00550"/>
<keyword evidence="6 7" id="KW-0472">Membrane</keyword>
<evidence type="ECO:0000313" key="9">
    <source>
        <dbReference type="EMBL" id="KXV47829.1"/>
    </source>
</evidence>
<keyword evidence="3" id="KW-1003">Cell membrane</keyword>
<dbReference type="PROSITE" id="PS50850">
    <property type="entry name" value="MFS"/>
    <property type="match status" value="1"/>
</dbReference>
<dbReference type="InterPro" id="IPR020846">
    <property type="entry name" value="MFS_dom"/>
</dbReference>
<proteinExistence type="predicted"/>
<dbReference type="Pfam" id="PF07690">
    <property type="entry name" value="MFS_1"/>
    <property type="match status" value="1"/>
</dbReference>
<dbReference type="PATRIC" id="fig|318683.6.peg.601"/>
<dbReference type="OrthoDB" id="9783227at2"/>
<feature type="transmembrane region" description="Helical" evidence="7">
    <location>
        <begin position="85"/>
        <end position="107"/>
    </location>
</feature>
<feature type="transmembrane region" description="Helical" evidence="7">
    <location>
        <begin position="274"/>
        <end position="293"/>
    </location>
</feature>
<dbReference type="InterPro" id="IPR011701">
    <property type="entry name" value="MFS"/>
</dbReference>
<name>A0A149TID9_9PROT</name>
<dbReference type="GO" id="GO:0022857">
    <property type="term" value="F:transmembrane transporter activity"/>
    <property type="evidence" value="ECO:0007669"/>
    <property type="project" value="InterPro"/>
</dbReference>
<evidence type="ECO:0000256" key="1">
    <source>
        <dbReference type="ARBA" id="ARBA00004651"/>
    </source>
</evidence>
<feature type="transmembrane region" description="Helical" evidence="7">
    <location>
        <begin position="305"/>
        <end position="324"/>
    </location>
</feature>
<dbReference type="EMBL" id="LHZR01000107">
    <property type="protein sequence ID" value="KXV47829.1"/>
    <property type="molecule type" value="Genomic_DNA"/>
</dbReference>
<sequence>MFWRMTTSPVRLALGSAIGTTFEWYDFMVYNTLAALVFNHVFFPEALPWMGTLLAFSTYAVGYVSRPLGSVIFGWLGDRTGRRHVLMLTLALMGLTTGLIALLPGYARLGAISPVLLVLLRFLQGIALGGEWAGALLLTAEQNSETAMGMGATWSQLGPGLGTVLSAGVIWGVTRSMDAASFQDWGWRLPLFLSLLLLAAGWVVRSSLSEPPQFAERKARGEVLANPVGAVLRHHGRSLLIAASTRIGPDVLYALLTVFSLSYVTQTGEHTRSAALMAVFAGSAWGVIVTLLAGRFSNRWGAKRIFLVGTVCALPAAFVFFWCAASHQALMLGFGICLGLSVHALMYAVQGALISQQFPVEVRYSGSSIAYTCGSLAGGGAFAPLIMVTLFRATHLELSISLYVVVALLVSGAGAMLARGTR</sequence>
<organism evidence="9 10">
    <name type="scientific">Gluconobacter albidus</name>
    <dbReference type="NCBI Taxonomy" id="318683"/>
    <lineage>
        <taxon>Bacteria</taxon>
        <taxon>Pseudomonadati</taxon>
        <taxon>Pseudomonadota</taxon>
        <taxon>Alphaproteobacteria</taxon>
        <taxon>Acetobacterales</taxon>
        <taxon>Acetobacteraceae</taxon>
        <taxon>Gluconobacter</taxon>
    </lineage>
</organism>
<dbReference type="PANTHER" id="PTHR43045">
    <property type="entry name" value="SHIKIMATE TRANSPORTER"/>
    <property type="match status" value="1"/>
</dbReference>
<evidence type="ECO:0000313" key="10">
    <source>
        <dbReference type="Proteomes" id="UP000075636"/>
    </source>
</evidence>
<keyword evidence="5 7" id="KW-1133">Transmembrane helix</keyword>
<feature type="transmembrane region" description="Helical" evidence="7">
    <location>
        <begin position="12"/>
        <end position="34"/>
    </location>
</feature>
<evidence type="ECO:0000256" key="7">
    <source>
        <dbReference type="SAM" id="Phobius"/>
    </source>
</evidence>
<feature type="transmembrane region" description="Helical" evidence="7">
    <location>
        <begin position="119"/>
        <end position="140"/>
    </location>
</feature>
<keyword evidence="2" id="KW-0813">Transport</keyword>
<keyword evidence="4 7" id="KW-0812">Transmembrane</keyword>
<evidence type="ECO:0000256" key="3">
    <source>
        <dbReference type="ARBA" id="ARBA00022475"/>
    </source>
</evidence>
<dbReference type="PANTHER" id="PTHR43045:SF1">
    <property type="entry name" value="SHIKIMATE TRANSPORTER"/>
    <property type="match status" value="1"/>
</dbReference>